<dbReference type="Proteomes" id="UP000034627">
    <property type="component" value="Unassembled WGS sequence"/>
</dbReference>
<evidence type="ECO:0000313" key="2">
    <source>
        <dbReference type="Proteomes" id="UP000034627"/>
    </source>
</evidence>
<reference evidence="1 2" key="1">
    <citation type="journal article" date="2015" name="Nature">
        <title>rRNA introns, odd ribosomes, and small enigmatic genomes across a large radiation of phyla.</title>
        <authorList>
            <person name="Brown C.T."/>
            <person name="Hug L.A."/>
            <person name="Thomas B.C."/>
            <person name="Sharon I."/>
            <person name="Castelle C.J."/>
            <person name="Singh A."/>
            <person name="Wilkins M.J."/>
            <person name="Williams K.H."/>
            <person name="Banfield J.F."/>
        </authorList>
    </citation>
    <scope>NUCLEOTIDE SEQUENCE [LARGE SCALE GENOMIC DNA]</scope>
</reference>
<accession>A0A0G0RQ52</accession>
<comment type="caution">
    <text evidence="1">The sequence shown here is derived from an EMBL/GenBank/DDBJ whole genome shotgun (WGS) entry which is preliminary data.</text>
</comment>
<evidence type="ECO:0000313" key="1">
    <source>
        <dbReference type="EMBL" id="KKR54829.1"/>
    </source>
</evidence>
<protein>
    <submittedName>
        <fullName evidence="1">Uncharacterized protein</fullName>
    </submittedName>
</protein>
<dbReference type="AlphaFoldDB" id="A0A0G0RQ52"/>
<proteinExistence type="predicted"/>
<dbReference type="EMBL" id="LBYR01000031">
    <property type="protein sequence ID" value="KKR54829.1"/>
    <property type="molecule type" value="Genomic_DNA"/>
</dbReference>
<gene>
    <name evidence="1" type="ORF">UT93_C0031G0001</name>
</gene>
<organism evidence="1 2">
    <name type="scientific">Candidatus Woesebacteria bacterium GW2011_GWF1_40_24</name>
    <dbReference type="NCBI Taxonomy" id="1618601"/>
    <lineage>
        <taxon>Bacteria</taxon>
        <taxon>Candidatus Woeseibacteriota</taxon>
    </lineage>
</organism>
<name>A0A0G0RQ52_9BACT</name>
<sequence>CKSIDVTVIVHAGDAIIAQAKTVVKPTQ</sequence>
<feature type="non-terminal residue" evidence="1">
    <location>
        <position position="1"/>
    </location>
</feature>